<dbReference type="Pfam" id="PF07883">
    <property type="entry name" value="Cupin_2"/>
    <property type="match status" value="1"/>
</dbReference>
<proteinExistence type="predicted"/>
<dbReference type="RefSeq" id="WP_093610064.1">
    <property type="nucleotide sequence ID" value="NZ_FNFF01000005.1"/>
</dbReference>
<evidence type="ECO:0000256" key="2">
    <source>
        <dbReference type="SAM" id="MobiDB-lite"/>
    </source>
</evidence>
<reference evidence="4 5" key="1">
    <citation type="submission" date="2016-10" db="EMBL/GenBank/DDBJ databases">
        <authorList>
            <person name="de Groot N.N."/>
        </authorList>
    </citation>
    <scope>NUCLEOTIDE SEQUENCE [LARGE SCALE GENOMIC DNA]</scope>
    <source>
        <strain evidence="4 5">CGMCC 4.5727</strain>
    </source>
</reference>
<accession>A0A1G8ZKU7</accession>
<dbReference type="SUPFAM" id="SSF47413">
    <property type="entry name" value="lambda repressor-like DNA-binding domains"/>
    <property type="match status" value="1"/>
</dbReference>
<protein>
    <submittedName>
        <fullName evidence="4">Transcriptional regulator, contains XRE-family HTH domain</fullName>
    </submittedName>
</protein>
<evidence type="ECO:0000256" key="1">
    <source>
        <dbReference type="ARBA" id="ARBA00023125"/>
    </source>
</evidence>
<dbReference type="PROSITE" id="PS50943">
    <property type="entry name" value="HTH_CROC1"/>
    <property type="match status" value="1"/>
</dbReference>
<evidence type="ECO:0000259" key="3">
    <source>
        <dbReference type="PROSITE" id="PS50943"/>
    </source>
</evidence>
<evidence type="ECO:0000313" key="5">
    <source>
        <dbReference type="Proteomes" id="UP000199155"/>
    </source>
</evidence>
<dbReference type="InterPro" id="IPR013096">
    <property type="entry name" value="Cupin_2"/>
</dbReference>
<dbReference type="PANTHER" id="PTHR46797">
    <property type="entry name" value="HTH-TYPE TRANSCRIPTIONAL REGULATOR"/>
    <property type="match status" value="1"/>
</dbReference>
<dbReference type="PANTHER" id="PTHR46797:SF1">
    <property type="entry name" value="METHYLPHOSPHONATE SYNTHASE"/>
    <property type="match status" value="1"/>
</dbReference>
<dbReference type="STRING" id="417292.SAMN05421806_10521"/>
<gene>
    <name evidence="4" type="ORF">SAMN05421806_10521</name>
</gene>
<dbReference type="SUPFAM" id="SSF51182">
    <property type="entry name" value="RmlC-like cupins"/>
    <property type="match status" value="1"/>
</dbReference>
<dbReference type="CDD" id="cd02209">
    <property type="entry name" value="cupin_XRE_C"/>
    <property type="match status" value="1"/>
</dbReference>
<dbReference type="Gene3D" id="1.10.260.40">
    <property type="entry name" value="lambda repressor-like DNA-binding domains"/>
    <property type="match status" value="1"/>
</dbReference>
<name>A0A1G8ZKU7_9ACTN</name>
<dbReference type="InterPro" id="IPR010982">
    <property type="entry name" value="Lambda_DNA-bd_dom_sf"/>
</dbReference>
<dbReference type="Gene3D" id="2.60.120.10">
    <property type="entry name" value="Jelly Rolls"/>
    <property type="match status" value="1"/>
</dbReference>
<dbReference type="Proteomes" id="UP000199155">
    <property type="component" value="Unassembled WGS sequence"/>
</dbReference>
<organism evidence="4 5">
    <name type="scientific">Streptomyces indicus</name>
    <dbReference type="NCBI Taxonomy" id="417292"/>
    <lineage>
        <taxon>Bacteria</taxon>
        <taxon>Bacillati</taxon>
        <taxon>Actinomycetota</taxon>
        <taxon>Actinomycetes</taxon>
        <taxon>Kitasatosporales</taxon>
        <taxon>Streptomycetaceae</taxon>
        <taxon>Streptomyces</taxon>
    </lineage>
</organism>
<dbReference type="GO" id="GO:0003677">
    <property type="term" value="F:DNA binding"/>
    <property type="evidence" value="ECO:0007669"/>
    <property type="project" value="UniProtKB-KW"/>
</dbReference>
<dbReference type="InterPro" id="IPR050807">
    <property type="entry name" value="TransReg_Diox_bact_type"/>
</dbReference>
<dbReference type="InterPro" id="IPR011051">
    <property type="entry name" value="RmlC_Cupin_sf"/>
</dbReference>
<sequence length="207" mass="21721">MVREQAGRVLGANLRALRAQAGLTLSGLARASGIAKGTLSQLESGTGNPTIETVFSLSNALGVPVSSLLTERTDPDVVLVRSAGLEVLSSNAVDLRMLRRMDFTDRVVELFDQRVRPGEVQRSAGHPGREHVVVTSGKLRVGPPEAPYELGPGDYVCFDARRPHVYETAGGPVVSVLMLEYPADAGPPPRGASCAVPAPRSADDAGG</sequence>
<evidence type="ECO:0000313" key="4">
    <source>
        <dbReference type="EMBL" id="SDK15015.1"/>
    </source>
</evidence>
<feature type="domain" description="HTH cro/C1-type" evidence="3">
    <location>
        <begin position="14"/>
        <end position="68"/>
    </location>
</feature>
<dbReference type="Pfam" id="PF01381">
    <property type="entry name" value="HTH_3"/>
    <property type="match status" value="1"/>
</dbReference>
<dbReference type="InterPro" id="IPR014710">
    <property type="entry name" value="RmlC-like_jellyroll"/>
</dbReference>
<keyword evidence="1" id="KW-0238">DNA-binding</keyword>
<dbReference type="GO" id="GO:0003700">
    <property type="term" value="F:DNA-binding transcription factor activity"/>
    <property type="evidence" value="ECO:0007669"/>
    <property type="project" value="TreeGrafter"/>
</dbReference>
<dbReference type="EMBL" id="FNFF01000005">
    <property type="protein sequence ID" value="SDK15015.1"/>
    <property type="molecule type" value="Genomic_DNA"/>
</dbReference>
<dbReference type="AlphaFoldDB" id="A0A1G8ZKU7"/>
<dbReference type="SMART" id="SM00530">
    <property type="entry name" value="HTH_XRE"/>
    <property type="match status" value="1"/>
</dbReference>
<dbReference type="OrthoDB" id="5584941at2"/>
<dbReference type="InterPro" id="IPR001387">
    <property type="entry name" value="Cro/C1-type_HTH"/>
</dbReference>
<keyword evidence="5" id="KW-1185">Reference proteome</keyword>
<dbReference type="GO" id="GO:0005829">
    <property type="term" value="C:cytosol"/>
    <property type="evidence" value="ECO:0007669"/>
    <property type="project" value="TreeGrafter"/>
</dbReference>
<feature type="region of interest" description="Disordered" evidence="2">
    <location>
        <begin position="186"/>
        <end position="207"/>
    </location>
</feature>
<dbReference type="CDD" id="cd00093">
    <property type="entry name" value="HTH_XRE"/>
    <property type="match status" value="1"/>
</dbReference>